<protein>
    <submittedName>
        <fullName evidence="1">Uncharacterized protein</fullName>
    </submittedName>
</protein>
<reference evidence="1 2" key="1">
    <citation type="submission" date="2016-01" db="EMBL/GenBank/DDBJ databases">
        <authorList>
            <person name="Regsiter A."/>
            <person name="william w."/>
        </authorList>
    </citation>
    <scope>NUCLEOTIDE SEQUENCE [LARGE SCALE GENOMIC DNA]</scope>
    <source>
        <strain evidence="1 2">B6</strain>
    </source>
</reference>
<gene>
    <name evidence="1" type="ORF">AGR4A_Cc50264</name>
</gene>
<organism evidence="1 2">
    <name type="scientific">Agrobacterium tumefaciens str. B6</name>
    <dbReference type="NCBI Taxonomy" id="1183423"/>
    <lineage>
        <taxon>Bacteria</taxon>
        <taxon>Pseudomonadati</taxon>
        <taxon>Pseudomonadota</taxon>
        <taxon>Alphaproteobacteria</taxon>
        <taxon>Hyphomicrobiales</taxon>
        <taxon>Rhizobiaceae</taxon>
        <taxon>Rhizobium/Agrobacterium group</taxon>
        <taxon>Agrobacterium</taxon>
        <taxon>Agrobacterium tumefaciens complex</taxon>
    </lineage>
</organism>
<dbReference type="AlphaFoldDB" id="A0A822V0T5"/>
<dbReference type="EMBL" id="FCNL01000022">
    <property type="protein sequence ID" value="CVI19352.1"/>
    <property type="molecule type" value="Genomic_DNA"/>
</dbReference>
<proteinExistence type="predicted"/>
<evidence type="ECO:0000313" key="2">
    <source>
        <dbReference type="Proteomes" id="UP000192074"/>
    </source>
</evidence>
<evidence type="ECO:0000313" key="1">
    <source>
        <dbReference type="EMBL" id="CVI19352.1"/>
    </source>
</evidence>
<accession>A0A822V0T5</accession>
<sequence>MPAPDLASTAPRLFLQTEISVRRMPAKLAHGDLFSVGFFVAHGSKPAALALYPSKDLQ</sequence>
<comment type="caution">
    <text evidence="1">The sequence shown here is derived from an EMBL/GenBank/DDBJ whole genome shotgun (WGS) entry which is preliminary data.</text>
</comment>
<dbReference type="Proteomes" id="UP000192074">
    <property type="component" value="Unassembled WGS sequence"/>
</dbReference>
<name>A0A822V0T5_AGRTU</name>